<dbReference type="EMBL" id="CAJOBA010039257">
    <property type="protein sequence ID" value="CAF4074634.1"/>
    <property type="molecule type" value="Genomic_DNA"/>
</dbReference>
<accession>A0A8S2ENA6</accession>
<sequence length="201" mass="22923">MAAAEVTTIFLRSEACWIQNDSSNKEPSATESPYLEFETDHLKPRLSVNNDENLSEPSRCTQLSSLSLGLQNDSICTALHRTYESLETGTEHPSSVYQSVMLQQRLAKSTLPVSNTCFPIEDSNKVKKDVNNVSYHLSLAGCILLTSVHVSKIFYYAEHGCFQEFRKLLELHYVEAVQMKNEKNQISIDIPMDLEYRTYFR</sequence>
<name>A0A8S2ENA6_9BILA</name>
<gene>
    <name evidence="1" type="ORF">OVA965_LOCUS27088</name>
    <name evidence="2" type="ORF">TMI583_LOCUS27830</name>
</gene>
<dbReference type="Proteomes" id="UP000677228">
    <property type="component" value="Unassembled WGS sequence"/>
</dbReference>
<protein>
    <submittedName>
        <fullName evidence="1">Uncharacterized protein</fullName>
    </submittedName>
</protein>
<dbReference type="Proteomes" id="UP000682733">
    <property type="component" value="Unassembled WGS sequence"/>
</dbReference>
<dbReference type="EMBL" id="CAJNOK010017699">
    <property type="protein sequence ID" value="CAF1268876.1"/>
    <property type="molecule type" value="Genomic_DNA"/>
</dbReference>
<dbReference type="AlphaFoldDB" id="A0A8S2ENA6"/>
<evidence type="ECO:0000313" key="3">
    <source>
        <dbReference type="Proteomes" id="UP000677228"/>
    </source>
</evidence>
<proteinExistence type="predicted"/>
<evidence type="ECO:0000313" key="1">
    <source>
        <dbReference type="EMBL" id="CAF1268876.1"/>
    </source>
</evidence>
<organism evidence="1 3">
    <name type="scientific">Didymodactylos carnosus</name>
    <dbReference type="NCBI Taxonomy" id="1234261"/>
    <lineage>
        <taxon>Eukaryota</taxon>
        <taxon>Metazoa</taxon>
        <taxon>Spiralia</taxon>
        <taxon>Gnathifera</taxon>
        <taxon>Rotifera</taxon>
        <taxon>Eurotatoria</taxon>
        <taxon>Bdelloidea</taxon>
        <taxon>Philodinida</taxon>
        <taxon>Philodinidae</taxon>
        <taxon>Didymodactylos</taxon>
    </lineage>
</organism>
<comment type="caution">
    <text evidence="1">The sequence shown here is derived from an EMBL/GenBank/DDBJ whole genome shotgun (WGS) entry which is preliminary data.</text>
</comment>
<evidence type="ECO:0000313" key="2">
    <source>
        <dbReference type="EMBL" id="CAF4074634.1"/>
    </source>
</evidence>
<reference evidence="1" key="1">
    <citation type="submission" date="2021-02" db="EMBL/GenBank/DDBJ databases">
        <authorList>
            <person name="Nowell W R."/>
        </authorList>
    </citation>
    <scope>NUCLEOTIDE SEQUENCE</scope>
</reference>